<evidence type="ECO:0000259" key="8">
    <source>
        <dbReference type="Pfam" id="PF07559"/>
    </source>
</evidence>
<reference evidence="10" key="1">
    <citation type="submission" date="2023-07" db="EMBL/GenBank/DDBJ databases">
        <title>Functional and genomic diversity of the sorghum phyllosphere microbiome.</title>
        <authorList>
            <person name="Shade A."/>
        </authorList>
    </citation>
    <scope>NUCLEOTIDE SEQUENCE</scope>
    <source>
        <strain evidence="10">SORGH_AS_0908</strain>
    </source>
</reference>
<dbReference type="GO" id="GO:0071978">
    <property type="term" value="P:bacterial-type flagellum-dependent swarming motility"/>
    <property type="evidence" value="ECO:0007669"/>
    <property type="project" value="TreeGrafter"/>
</dbReference>
<dbReference type="InterPro" id="IPR001444">
    <property type="entry name" value="Flag_bb_rod_N"/>
</dbReference>
<feature type="domain" description="Flagellar hook protein FlgE/F/G-like D1" evidence="9">
    <location>
        <begin position="74"/>
        <end position="128"/>
    </location>
</feature>
<dbReference type="EMBL" id="JAUTBB010000001">
    <property type="protein sequence ID" value="MDQ1120662.1"/>
    <property type="molecule type" value="Genomic_DNA"/>
</dbReference>
<sequence length="387" mass="40690">MFQAIFNSLSGLFSFSKSLDTVSNNIANMNTPGFRGSDSFFSNLGEEHGTKIVGEGLRTSEGDIRQTSNGTDVAINGSGFFVLRDANGVVHYTRAGQFVFNDAGLLIDSATKFQVMGLEDGGVLAPISIDAYRTLPAQATTSVTFAGNLKSGQSSPFTVSDIKVYDADGNTHTLKATFTESSSVVSGRFLVSVQDETGKEVAPAGAEIRFSSSGSLVAGYSSVSLDLAYGDKRQSIDASFGTPGTFSGATSLPGLSSSLTATVADGRPTQGISGLSFDEAGALKISYGDGEDKRGPRLALAAFLNESSLRMDAGRLISNVDARTRTLGYAGEGALGKIQGKSLEMSNVDLTQEFADMLIIQRGYQASSRVMTVSNEMVEQLYNSVSR</sequence>
<dbReference type="Pfam" id="PF22692">
    <property type="entry name" value="LlgE_F_G_D1"/>
    <property type="match status" value="1"/>
</dbReference>
<dbReference type="PANTHER" id="PTHR30435:SF1">
    <property type="entry name" value="FLAGELLAR HOOK PROTEIN FLGE"/>
    <property type="match status" value="1"/>
</dbReference>
<dbReference type="SUPFAM" id="SSF117143">
    <property type="entry name" value="Flagellar hook protein flgE"/>
    <property type="match status" value="1"/>
</dbReference>
<evidence type="ECO:0000256" key="5">
    <source>
        <dbReference type="RuleBase" id="RU362116"/>
    </source>
</evidence>
<name>A0AAW8GED4_9GAMM</name>
<evidence type="ECO:0000256" key="1">
    <source>
        <dbReference type="ARBA" id="ARBA00004117"/>
    </source>
</evidence>
<dbReference type="Gene3D" id="2.60.98.20">
    <property type="entry name" value="Flagellar hook protein FlgE"/>
    <property type="match status" value="1"/>
</dbReference>
<feature type="domain" description="Flagellar basal-body/hook protein C-terminal" evidence="7">
    <location>
        <begin position="341"/>
        <end position="381"/>
    </location>
</feature>
<feature type="domain" description="Flagellar basal body rod protein N-terminal" evidence="6">
    <location>
        <begin position="8"/>
        <end position="35"/>
    </location>
</feature>
<dbReference type="GO" id="GO:0009425">
    <property type="term" value="C:bacterial-type flagellum basal body"/>
    <property type="evidence" value="ECO:0007669"/>
    <property type="project" value="UniProtKB-SubCell"/>
</dbReference>
<dbReference type="InterPro" id="IPR053967">
    <property type="entry name" value="LlgE_F_G-like_D1"/>
</dbReference>
<dbReference type="InterPro" id="IPR019776">
    <property type="entry name" value="Flagellar_basal_body_rod_CS"/>
</dbReference>
<dbReference type="PANTHER" id="PTHR30435">
    <property type="entry name" value="FLAGELLAR PROTEIN"/>
    <property type="match status" value="1"/>
</dbReference>
<dbReference type="InterPro" id="IPR011491">
    <property type="entry name" value="FlgE_D2"/>
</dbReference>
<comment type="function">
    <text evidence="5">A flexible structure which links the flagellar filament to the drive apparatus in the basal body.</text>
</comment>
<dbReference type="PROSITE" id="PS00588">
    <property type="entry name" value="FLAGELLA_BB_ROD"/>
    <property type="match status" value="1"/>
</dbReference>
<dbReference type="AlphaFoldDB" id="A0AAW8GED4"/>
<dbReference type="Proteomes" id="UP001234354">
    <property type="component" value="Unassembled WGS sequence"/>
</dbReference>
<keyword evidence="10" id="KW-0966">Cell projection</keyword>
<dbReference type="GO" id="GO:0009424">
    <property type="term" value="C:bacterial-type flagellum hook"/>
    <property type="evidence" value="ECO:0007669"/>
    <property type="project" value="TreeGrafter"/>
</dbReference>
<comment type="caution">
    <text evidence="10">The sequence shown here is derived from an EMBL/GenBank/DDBJ whole genome shotgun (WGS) entry which is preliminary data.</text>
</comment>
<evidence type="ECO:0000256" key="4">
    <source>
        <dbReference type="ARBA" id="ARBA00023143"/>
    </source>
</evidence>
<dbReference type="InterPro" id="IPR037925">
    <property type="entry name" value="FlgE/F/G-like"/>
</dbReference>
<comment type="similarity">
    <text evidence="2 5">Belongs to the flagella basal body rod proteins family.</text>
</comment>
<evidence type="ECO:0000256" key="3">
    <source>
        <dbReference type="ARBA" id="ARBA00019015"/>
    </source>
</evidence>
<organism evidence="10 11">
    <name type="scientific">Pseudoxanthomonas winnipegensis</name>
    <dbReference type="NCBI Taxonomy" id="2480810"/>
    <lineage>
        <taxon>Bacteria</taxon>
        <taxon>Pseudomonadati</taxon>
        <taxon>Pseudomonadota</taxon>
        <taxon>Gammaproteobacteria</taxon>
        <taxon>Lysobacterales</taxon>
        <taxon>Lysobacteraceae</taxon>
        <taxon>Pseudoxanthomonas</taxon>
    </lineage>
</organism>
<gene>
    <name evidence="10" type="ORF">QE383_002970</name>
</gene>
<dbReference type="NCBIfam" id="TIGR03506">
    <property type="entry name" value="FlgEFG_subfam"/>
    <property type="match status" value="1"/>
</dbReference>
<keyword evidence="10" id="KW-0969">Cilium</keyword>
<keyword evidence="10" id="KW-0282">Flagellum</keyword>
<dbReference type="Pfam" id="PF06429">
    <property type="entry name" value="Flg_bbr_C"/>
    <property type="match status" value="1"/>
</dbReference>
<dbReference type="Pfam" id="PF00460">
    <property type="entry name" value="Flg_bb_rod"/>
    <property type="match status" value="1"/>
</dbReference>
<proteinExistence type="inferred from homology"/>
<dbReference type="InterPro" id="IPR020013">
    <property type="entry name" value="Flagellar_FlgE/F/G"/>
</dbReference>
<protein>
    <recommendedName>
        <fullName evidence="3 5">Flagellar hook protein FlgE</fullName>
    </recommendedName>
</protein>
<evidence type="ECO:0000313" key="11">
    <source>
        <dbReference type="Proteomes" id="UP001234354"/>
    </source>
</evidence>
<evidence type="ECO:0000313" key="10">
    <source>
        <dbReference type="EMBL" id="MDQ1120662.1"/>
    </source>
</evidence>
<accession>A0AAW8GED4</accession>
<dbReference type="Pfam" id="PF07559">
    <property type="entry name" value="FlgE_D2"/>
    <property type="match status" value="1"/>
</dbReference>
<evidence type="ECO:0000259" key="6">
    <source>
        <dbReference type="Pfam" id="PF00460"/>
    </source>
</evidence>
<dbReference type="GO" id="GO:0005829">
    <property type="term" value="C:cytosol"/>
    <property type="evidence" value="ECO:0007669"/>
    <property type="project" value="TreeGrafter"/>
</dbReference>
<keyword evidence="4 5" id="KW-0975">Bacterial flagellum</keyword>
<evidence type="ECO:0000259" key="9">
    <source>
        <dbReference type="Pfam" id="PF22692"/>
    </source>
</evidence>
<evidence type="ECO:0000259" key="7">
    <source>
        <dbReference type="Pfam" id="PF06429"/>
    </source>
</evidence>
<dbReference type="RefSeq" id="WP_306994182.1">
    <property type="nucleotide sequence ID" value="NZ_JAUTBB010000001.1"/>
</dbReference>
<evidence type="ECO:0000256" key="2">
    <source>
        <dbReference type="ARBA" id="ARBA00009677"/>
    </source>
</evidence>
<dbReference type="InterPro" id="IPR010930">
    <property type="entry name" value="Flg_bb/hook_C_dom"/>
</dbReference>
<dbReference type="InterPro" id="IPR037058">
    <property type="entry name" value="Falgellar_hook_FlgE_sf"/>
</dbReference>
<feature type="domain" description="Flagellar hook protein FlgE D2" evidence="8">
    <location>
        <begin position="159"/>
        <end position="240"/>
    </location>
</feature>
<comment type="subcellular location">
    <subcellularLocation>
        <location evidence="1 5">Bacterial flagellum basal body</location>
    </subcellularLocation>
</comment>